<accession>A0A8H7K8Z6</accession>
<protein>
    <recommendedName>
        <fullName evidence="3">F-box domain-containing protein</fullName>
    </recommendedName>
</protein>
<comment type="caution">
    <text evidence="1">The sequence shown here is derived from an EMBL/GenBank/DDBJ whole genome shotgun (WGS) entry which is preliminary data.</text>
</comment>
<name>A0A8H7K8Z6_BIOOC</name>
<evidence type="ECO:0000313" key="2">
    <source>
        <dbReference type="Proteomes" id="UP000616885"/>
    </source>
</evidence>
<evidence type="ECO:0000313" key="1">
    <source>
        <dbReference type="EMBL" id="KAF9746090.1"/>
    </source>
</evidence>
<dbReference type="EMBL" id="JADCTT010000012">
    <property type="protein sequence ID" value="KAF9746090.1"/>
    <property type="molecule type" value="Genomic_DNA"/>
</dbReference>
<organism evidence="1 2">
    <name type="scientific">Bionectria ochroleuca</name>
    <name type="common">Gliocladium roseum</name>
    <dbReference type="NCBI Taxonomy" id="29856"/>
    <lineage>
        <taxon>Eukaryota</taxon>
        <taxon>Fungi</taxon>
        <taxon>Dikarya</taxon>
        <taxon>Ascomycota</taxon>
        <taxon>Pezizomycotina</taxon>
        <taxon>Sordariomycetes</taxon>
        <taxon>Hypocreomycetidae</taxon>
        <taxon>Hypocreales</taxon>
        <taxon>Bionectriaceae</taxon>
        <taxon>Clonostachys</taxon>
    </lineage>
</organism>
<dbReference type="Proteomes" id="UP000616885">
    <property type="component" value="Unassembled WGS sequence"/>
</dbReference>
<gene>
    <name evidence="1" type="ORF">IM811_004391</name>
</gene>
<proteinExistence type="predicted"/>
<sequence length="558" mass="63876">MRLHLTSLPVEILIQICKYLPTSLHRSVFRLVCRVFSDVGLHVVGSRVTLALMPGSIARLHDISSHAFFRHHTSSLVCLMNIFYPYGNFYDWKKAITVVEDNEPNASIMVSNAKLSNAELDDSWYHYRALCAAQKEAYGALDPWRNVENVCRRFTNLKNIDLRFSDVPSHIRSNQTYQYLIKRHPGFAKMFEEPALNFNEDYYSEAGYIGLPAFRLLRCLLSATSQCPIQSLRVEALAVHAFGGNDEHIVFSLMKKRVYHLRTLELGICIESRRIESTYVTSDKALQEARQIMSSDRLRTLLCSGPCLEDVELKHDAELWNRTGFLFAKASNILPRENTWPRLRRLALSQVEIETNPFLQFIGSHAQTFRTLKLQNCEIVPGPGQLLQEKCRWSDIIIPLATSYHLTTLSLHGVFVTSRNPIQNQQWGVAPPYIDMHDIVQDVDLAVGHALAIVACSKEFENFLLGELAESKALTVEAIKKDIIQDLVGSAPPRLRAPMTVKISTRHVNYLKSFSLIMDSSSWEMFHENTRMPLEAVEVPWMWREHVEDMEDIEDVEE</sequence>
<dbReference type="AlphaFoldDB" id="A0A8H7K8Z6"/>
<reference evidence="1" key="1">
    <citation type="submission" date="2020-10" db="EMBL/GenBank/DDBJ databases">
        <title>High-Quality Genome Resource of Clonostachys rosea strain S41 by Oxford Nanopore Long-Read Sequencing.</title>
        <authorList>
            <person name="Wang H."/>
        </authorList>
    </citation>
    <scope>NUCLEOTIDE SEQUENCE</scope>
    <source>
        <strain evidence="1">S41</strain>
    </source>
</reference>
<evidence type="ECO:0008006" key="3">
    <source>
        <dbReference type="Google" id="ProtNLM"/>
    </source>
</evidence>